<dbReference type="SUPFAM" id="SSF82185">
    <property type="entry name" value="Histone H3 K4-specific methyltransferase SET7/9 N-terminal domain"/>
    <property type="match status" value="1"/>
</dbReference>
<organism evidence="2 3">
    <name type="scientific">Flaviaesturariibacter amylovorans</name>
    <dbReference type="NCBI Taxonomy" id="1084520"/>
    <lineage>
        <taxon>Bacteria</taxon>
        <taxon>Pseudomonadati</taxon>
        <taxon>Bacteroidota</taxon>
        <taxon>Chitinophagia</taxon>
        <taxon>Chitinophagales</taxon>
        <taxon>Chitinophagaceae</taxon>
        <taxon>Flaviaestuariibacter</taxon>
    </lineage>
</organism>
<dbReference type="Gene3D" id="2.20.110.10">
    <property type="entry name" value="Histone H3 K4-specific methyltransferase SET7/9 N-terminal domain"/>
    <property type="match status" value="1"/>
</dbReference>
<feature type="signal peptide" evidence="1">
    <location>
        <begin position="1"/>
        <end position="22"/>
    </location>
</feature>
<evidence type="ECO:0000256" key="1">
    <source>
        <dbReference type="SAM" id="SignalP"/>
    </source>
</evidence>
<evidence type="ECO:0000313" key="2">
    <source>
        <dbReference type="EMBL" id="GAA4329607.1"/>
    </source>
</evidence>
<dbReference type="Proteomes" id="UP001501725">
    <property type="component" value="Unassembled WGS sequence"/>
</dbReference>
<accession>A0ABP8GTX2</accession>
<dbReference type="RefSeq" id="WP_345255516.1">
    <property type="nucleotide sequence ID" value="NZ_BAABGY010000007.1"/>
</dbReference>
<comment type="caution">
    <text evidence="2">The sequence shown here is derived from an EMBL/GenBank/DDBJ whole genome shotgun (WGS) entry which is preliminary data.</text>
</comment>
<sequence>MPASARQTLFLLFALAALQAGAQTVYKITDTVYYNARWQICEKPVASFYRAGVLAGTTDNWFFYGPVKDYTMDHHLLMEGNYSEAGRKEGPFRFYNYKGTLLNEGSFERDTIHGIWKWYYPNGKERASIYFPSGEQSFQFITYRDSTGKATLENGVGDFEWSSHPYTRSGFYFRIRGSFDKGMRQKNWQYDHMNGSKHLKYGDFGEGYAKDGGFKWSSFKTDYTRNSQNSYPVSFVSDHLRVTEQMQYDAFFALEGDSTQTALLNYLIEGRTARIHIPKKTFDSSFNTMLRLLDALSPAFGYRERDIKGTIEFKIGPAGFPEDISIQSEHTDSSEVRLLHFLMNKFRKIEMPSEGNIALEAYHKIHFYVVNLRDYFTANLRDHVDVDLIFSSLTKEQTIQRLEADKKKIKKYLRRNYSGLR</sequence>
<evidence type="ECO:0008006" key="4">
    <source>
        <dbReference type="Google" id="ProtNLM"/>
    </source>
</evidence>
<gene>
    <name evidence="2" type="ORF">GCM10023184_20220</name>
</gene>
<dbReference type="EMBL" id="BAABGY010000007">
    <property type="protein sequence ID" value="GAA4329607.1"/>
    <property type="molecule type" value="Genomic_DNA"/>
</dbReference>
<evidence type="ECO:0000313" key="3">
    <source>
        <dbReference type="Proteomes" id="UP001501725"/>
    </source>
</evidence>
<feature type="chain" id="PRO_5045279598" description="MORN motif-containing protein" evidence="1">
    <location>
        <begin position="23"/>
        <end position="421"/>
    </location>
</feature>
<proteinExistence type="predicted"/>
<protein>
    <recommendedName>
        <fullName evidence="4">MORN motif-containing protein</fullName>
    </recommendedName>
</protein>
<keyword evidence="3" id="KW-1185">Reference proteome</keyword>
<keyword evidence="1" id="KW-0732">Signal</keyword>
<reference evidence="3" key="1">
    <citation type="journal article" date="2019" name="Int. J. Syst. Evol. Microbiol.">
        <title>The Global Catalogue of Microorganisms (GCM) 10K type strain sequencing project: providing services to taxonomists for standard genome sequencing and annotation.</title>
        <authorList>
            <consortium name="The Broad Institute Genomics Platform"/>
            <consortium name="The Broad Institute Genome Sequencing Center for Infectious Disease"/>
            <person name="Wu L."/>
            <person name="Ma J."/>
        </authorList>
    </citation>
    <scope>NUCLEOTIDE SEQUENCE [LARGE SCALE GENOMIC DNA]</scope>
    <source>
        <strain evidence="3">JCM 17919</strain>
    </source>
</reference>
<name>A0ABP8GTX2_9BACT</name>